<reference evidence="2" key="2">
    <citation type="journal article" date="2021" name="PeerJ">
        <title>Extensive microbial diversity within the chicken gut microbiome revealed by metagenomics and culture.</title>
        <authorList>
            <person name="Gilroy R."/>
            <person name="Ravi A."/>
            <person name="Getino M."/>
            <person name="Pursley I."/>
            <person name="Horton D.L."/>
            <person name="Alikhan N.F."/>
            <person name="Baker D."/>
            <person name="Gharbi K."/>
            <person name="Hall N."/>
            <person name="Watson M."/>
            <person name="Adriaenssens E.M."/>
            <person name="Foster-Nyarko E."/>
            <person name="Jarju S."/>
            <person name="Secka A."/>
            <person name="Antonio M."/>
            <person name="Oren A."/>
            <person name="Chaudhuri R.R."/>
            <person name="La Ragione R."/>
            <person name="Hildebrand F."/>
            <person name="Pallen M.J."/>
        </authorList>
    </citation>
    <scope>NUCLEOTIDE SEQUENCE</scope>
    <source>
        <strain evidence="2">CHK165-8395</strain>
    </source>
</reference>
<reference evidence="3 4" key="1">
    <citation type="submission" date="2018-08" db="EMBL/GenBank/DDBJ databases">
        <title>A genome reference for cultivated species of the human gut microbiota.</title>
        <authorList>
            <person name="Zou Y."/>
            <person name="Xue W."/>
            <person name="Luo G."/>
        </authorList>
    </citation>
    <scope>NUCLEOTIDE SEQUENCE [LARGE SCALE GENOMIC DNA]</scope>
    <source>
        <strain evidence="3 4">AF24-2</strain>
    </source>
</reference>
<keyword evidence="1" id="KW-0812">Transmembrane</keyword>
<evidence type="ECO:0000313" key="3">
    <source>
        <dbReference type="EMBL" id="RGR95807.1"/>
    </source>
</evidence>
<comment type="caution">
    <text evidence="3">The sequence shown here is derived from an EMBL/GenBank/DDBJ whole genome shotgun (WGS) entry which is preliminary data.</text>
</comment>
<dbReference type="Proteomes" id="UP000718012">
    <property type="component" value="Unassembled WGS sequence"/>
</dbReference>
<feature type="transmembrane region" description="Helical" evidence="1">
    <location>
        <begin position="31"/>
        <end position="53"/>
    </location>
</feature>
<keyword evidence="1" id="KW-1133">Transmembrane helix</keyword>
<dbReference type="InterPro" id="IPR005642">
    <property type="entry name" value="LysO"/>
</dbReference>
<reference evidence="2" key="3">
    <citation type="submission" date="2021-09" db="EMBL/GenBank/DDBJ databases">
        <authorList>
            <person name="Gilroy R."/>
        </authorList>
    </citation>
    <scope>NUCLEOTIDE SEQUENCE</scope>
    <source>
        <strain evidence="2">CHK165-8395</strain>
    </source>
</reference>
<protein>
    <submittedName>
        <fullName evidence="3">DUF340 domain-containing protein</fullName>
    </submittedName>
    <submittedName>
        <fullName evidence="2">LysO family transporter</fullName>
    </submittedName>
</protein>
<dbReference type="Pfam" id="PF03956">
    <property type="entry name" value="Lys_export"/>
    <property type="match status" value="1"/>
</dbReference>
<dbReference type="RefSeq" id="WP_022126119.1">
    <property type="nucleotide sequence ID" value="NZ_CALUHW010000009.1"/>
</dbReference>
<proteinExistence type="predicted"/>
<organism evidence="3 4">
    <name type="scientific">Phocaeicola coprocola</name>
    <dbReference type="NCBI Taxonomy" id="310298"/>
    <lineage>
        <taxon>Bacteria</taxon>
        <taxon>Pseudomonadati</taxon>
        <taxon>Bacteroidota</taxon>
        <taxon>Bacteroidia</taxon>
        <taxon>Bacteroidales</taxon>
        <taxon>Bacteroidaceae</taxon>
        <taxon>Phocaeicola</taxon>
    </lineage>
</organism>
<sequence>MFTVIGFMLTGITVGYLFRNIAFLQKTEKTISITIFLLLFLLGISVGSNELIINNLAAFGWQAAILAFSATCGSILASWMVLKFFFKKGGEQ</sequence>
<evidence type="ECO:0000313" key="2">
    <source>
        <dbReference type="EMBL" id="HJF06834.1"/>
    </source>
</evidence>
<dbReference type="EMBL" id="DYXD01000030">
    <property type="protein sequence ID" value="HJF06834.1"/>
    <property type="molecule type" value="Genomic_DNA"/>
</dbReference>
<evidence type="ECO:0000313" key="4">
    <source>
        <dbReference type="Proteomes" id="UP000285864"/>
    </source>
</evidence>
<dbReference type="EMBL" id="QRUU01000032">
    <property type="protein sequence ID" value="RGR95807.1"/>
    <property type="molecule type" value="Genomic_DNA"/>
</dbReference>
<dbReference type="AlphaFoldDB" id="A0A412GLX7"/>
<feature type="transmembrane region" description="Helical" evidence="1">
    <location>
        <begin position="6"/>
        <end position="24"/>
    </location>
</feature>
<keyword evidence="1" id="KW-0472">Membrane</keyword>
<gene>
    <name evidence="3" type="ORF">DWY20_08515</name>
    <name evidence="2" type="ORF">K8U81_01390</name>
</gene>
<dbReference type="GO" id="GO:0015661">
    <property type="term" value="F:L-lysine efflux transmembrane transporter activity"/>
    <property type="evidence" value="ECO:0007669"/>
    <property type="project" value="InterPro"/>
</dbReference>
<dbReference type="Proteomes" id="UP000285864">
    <property type="component" value="Unassembled WGS sequence"/>
</dbReference>
<name>A0A412GLX7_9BACT</name>
<accession>A0A412GLX7</accession>
<keyword evidence="4" id="KW-1185">Reference proteome</keyword>
<evidence type="ECO:0000256" key="1">
    <source>
        <dbReference type="SAM" id="Phobius"/>
    </source>
</evidence>
<feature type="transmembrane region" description="Helical" evidence="1">
    <location>
        <begin position="59"/>
        <end position="82"/>
    </location>
</feature>